<feature type="transmembrane region" description="Helical" evidence="7">
    <location>
        <begin position="275"/>
        <end position="294"/>
    </location>
</feature>
<feature type="transmembrane region" description="Helical" evidence="7">
    <location>
        <begin position="306"/>
        <end position="324"/>
    </location>
</feature>
<evidence type="ECO:0008006" key="10">
    <source>
        <dbReference type="Google" id="ProtNLM"/>
    </source>
</evidence>
<sequence>MRLLSSTRLQLLRRATGYTPRLVAASLPRPTTTTNRLPPTATAHLGASFQSLPARNYAYVSNVDPSQHDGSTQQPAENASESETTDEEDEKIVEVQCYPPVPLWEREIIEDYFGDTRFQKQYFSQRLTNQQAEALKRFVLGETNDAVETAEAMASEVQGLQAGDDYHEALGRAWVSINGVACDLPYRQPQLAKLLNAMYSLGDTLRPLSEDEDLINLEWANAGLSCVEHNLLHLVYHGYLLPSHHPAGKGWPMAQTTNVYTWVANMYRSSEYPEIYSVAILMCHLVSRCVMANFEDETAPPDDYPEILAGAALYFTVGGAYFMARLCQEGRPLMGDPRDMITIERWRSWEVKLREVAEASRKGRLDAWIGKHIESGLKTMEQAMDWAIKEAMEEAKNKIVTIIELGTEANGAKTVNLAVDRGPGMPPSLHNGPRCRVRGFWWGMRRQVRHSMGEIHDSKGPTIPVIGRPQRAVLGDKSACPDSSKTIKLESTRPKFVVGHFNLDQMTGISSQKEKADLSSDSHDVQQQTASAGHADRILINASGHIQELPRNFSLISLAGVGVTVGNVWPAIGGSILTAIFNGGPPGVIYEFITVSVFYWCVAASIAELASAIPTAAGVYHWASVTPGSPRWGRLIGYFAGWWNYLAWVAGAASMASILGNTIVQMYALNHAEFSPQPWHVFVVYLAATWIACAAVCLANRAMPHLNSLGIVLILAGILITVTVVTAMPGRDGRPPHASAHFVWADWQAAVGYPDGFVFVAGMLNGAFSVGAVDVVTHLSEEIPQASRNVPLAMLMQVSIGFATGLAYLVAVMYAINDYDALFAAPYPIAAIYHQATGSAAAATGLLALIMACISLNVVGLHITTGRTLWALARDGAAPLPAFLGRVNRRLDVPVNATLTSGVLVTLLGVLYVGSTTAFNAFVGCFILMSSSSYLAAILPNLVTGRRNIQYGVFKLKGWVGFALNGVACAYMVVWFVIYCFPFSLPVDEKSMNYASLIWGGTTILAGLWWVFGARHGYQGPKTTGGITVDVMEADRGEVDVVPGQHR</sequence>
<reference evidence="8 9" key="1">
    <citation type="journal article" date="2019" name="Mol. Biol. Evol.">
        <title>Blast fungal genomes show frequent chromosomal changes, gene gains and losses, and effector gene turnover.</title>
        <authorList>
            <person name="Gomez Luciano L.B."/>
            <person name="Jason Tsai I."/>
            <person name="Chuma I."/>
            <person name="Tosa Y."/>
            <person name="Chen Y.H."/>
            <person name="Li J.Y."/>
            <person name="Li M.Y."/>
            <person name="Jade Lu M.Y."/>
            <person name="Nakayashiki H."/>
            <person name="Li W.H."/>
        </authorList>
    </citation>
    <scope>NUCLEOTIDE SEQUENCE [LARGE SCALE GENOMIC DNA]</scope>
    <source>
        <strain evidence="8">MZ5-1-6</strain>
    </source>
</reference>
<keyword evidence="4 7" id="KW-1133">Transmembrane helix</keyword>
<feature type="region of interest" description="Disordered" evidence="6">
    <location>
        <begin position="61"/>
        <end position="92"/>
    </location>
</feature>
<evidence type="ECO:0000256" key="7">
    <source>
        <dbReference type="SAM" id="Phobius"/>
    </source>
</evidence>
<evidence type="ECO:0000256" key="4">
    <source>
        <dbReference type="ARBA" id="ARBA00022989"/>
    </source>
</evidence>
<dbReference type="GO" id="GO:0022857">
    <property type="term" value="F:transmembrane transporter activity"/>
    <property type="evidence" value="ECO:0007669"/>
    <property type="project" value="InterPro"/>
</dbReference>
<feature type="transmembrane region" description="Helical" evidence="7">
    <location>
        <begin position="555"/>
        <end position="577"/>
    </location>
</feature>
<feature type="transmembrane region" description="Helical" evidence="7">
    <location>
        <begin position="792"/>
        <end position="816"/>
    </location>
</feature>
<feature type="transmembrane region" description="Helical" evidence="7">
    <location>
        <begin position="893"/>
        <end position="913"/>
    </location>
</feature>
<gene>
    <name evidence="8" type="ORF">PoMZ_13292</name>
</gene>
<dbReference type="PROSITE" id="PS00218">
    <property type="entry name" value="AMINO_ACID_PERMEASE_1"/>
    <property type="match status" value="1"/>
</dbReference>
<dbReference type="PANTHER" id="PTHR45649:SF27">
    <property type="entry name" value="CHOLINE TRANSPORTER (EUROFUNG)"/>
    <property type="match status" value="1"/>
</dbReference>
<dbReference type="Gene3D" id="1.20.1740.10">
    <property type="entry name" value="Amino acid/polyamine transporter I"/>
    <property type="match status" value="1"/>
</dbReference>
<feature type="transmembrane region" description="Helical" evidence="7">
    <location>
        <begin position="959"/>
        <end position="985"/>
    </location>
</feature>
<dbReference type="Pfam" id="PF13520">
    <property type="entry name" value="AA_permease_2"/>
    <property type="match status" value="1"/>
</dbReference>
<comment type="subcellular location">
    <subcellularLocation>
        <location evidence="1">Membrane</location>
        <topology evidence="1">Multi-pass membrane protein</topology>
    </subcellularLocation>
</comment>
<feature type="transmembrane region" description="Helical" evidence="7">
    <location>
        <begin position="757"/>
        <end position="780"/>
    </location>
</feature>
<dbReference type="GO" id="GO:0006865">
    <property type="term" value="P:amino acid transport"/>
    <property type="evidence" value="ECO:0007669"/>
    <property type="project" value="InterPro"/>
</dbReference>
<protein>
    <recommendedName>
        <fullName evidence="10">Choline transport protein</fullName>
    </recommendedName>
</protein>
<feature type="transmembrane region" description="Helical" evidence="7">
    <location>
        <begin position="597"/>
        <end position="623"/>
    </location>
</feature>
<accession>A0A4P7NV56</accession>
<evidence type="ECO:0000256" key="3">
    <source>
        <dbReference type="ARBA" id="ARBA00022692"/>
    </source>
</evidence>
<evidence type="ECO:0000313" key="9">
    <source>
        <dbReference type="Proteomes" id="UP000294847"/>
    </source>
</evidence>
<proteinExistence type="predicted"/>
<keyword evidence="5 7" id="KW-0472">Membrane</keyword>
<evidence type="ECO:0000256" key="5">
    <source>
        <dbReference type="ARBA" id="ARBA00023136"/>
    </source>
</evidence>
<dbReference type="EMBL" id="CP034210">
    <property type="protein sequence ID" value="QBZ66319.1"/>
    <property type="molecule type" value="Genomic_DNA"/>
</dbReference>
<dbReference type="GO" id="GO:0016020">
    <property type="term" value="C:membrane"/>
    <property type="evidence" value="ECO:0007669"/>
    <property type="project" value="UniProtKB-SubCell"/>
</dbReference>
<keyword evidence="2" id="KW-0813">Transport</keyword>
<dbReference type="PANTHER" id="PTHR45649">
    <property type="entry name" value="AMINO-ACID PERMEASE BAT1"/>
    <property type="match status" value="1"/>
</dbReference>
<dbReference type="AlphaFoldDB" id="A0A4P7NV56"/>
<evidence type="ECO:0000256" key="2">
    <source>
        <dbReference type="ARBA" id="ARBA00022448"/>
    </source>
</evidence>
<feature type="transmembrane region" description="Helical" evidence="7">
    <location>
        <begin position="706"/>
        <end position="728"/>
    </location>
</feature>
<evidence type="ECO:0000256" key="6">
    <source>
        <dbReference type="SAM" id="MobiDB-lite"/>
    </source>
</evidence>
<feature type="transmembrane region" description="Helical" evidence="7">
    <location>
        <begin position="836"/>
        <end position="859"/>
    </location>
</feature>
<feature type="transmembrane region" description="Helical" evidence="7">
    <location>
        <begin position="635"/>
        <end position="659"/>
    </location>
</feature>
<keyword evidence="3 7" id="KW-0812">Transmembrane</keyword>
<dbReference type="Proteomes" id="UP000294847">
    <property type="component" value="Chromosome 7"/>
</dbReference>
<evidence type="ECO:0000313" key="8">
    <source>
        <dbReference type="EMBL" id="QBZ66319.1"/>
    </source>
</evidence>
<feature type="compositionally biased region" description="Polar residues" evidence="6">
    <location>
        <begin position="63"/>
        <end position="79"/>
    </location>
</feature>
<evidence type="ECO:0000256" key="1">
    <source>
        <dbReference type="ARBA" id="ARBA00004141"/>
    </source>
</evidence>
<dbReference type="InterPro" id="IPR002293">
    <property type="entry name" value="AA/rel_permease1"/>
</dbReference>
<name>A0A4P7NV56_PYROR</name>
<feature type="transmembrane region" description="Helical" evidence="7">
    <location>
        <begin position="991"/>
        <end position="1012"/>
    </location>
</feature>
<feature type="transmembrane region" description="Helical" evidence="7">
    <location>
        <begin position="679"/>
        <end position="699"/>
    </location>
</feature>
<organism evidence="8 9">
    <name type="scientific">Pyricularia oryzae</name>
    <name type="common">Rice blast fungus</name>
    <name type="synonym">Magnaporthe oryzae</name>
    <dbReference type="NCBI Taxonomy" id="318829"/>
    <lineage>
        <taxon>Eukaryota</taxon>
        <taxon>Fungi</taxon>
        <taxon>Dikarya</taxon>
        <taxon>Ascomycota</taxon>
        <taxon>Pezizomycotina</taxon>
        <taxon>Sordariomycetes</taxon>
        <taxon>Sordariomycetidae</taxon>
        <taxon>Magnaporthales</taxon>
        <taxon>Pyriculariaceae</taxon>
        <taxon>Pyricularia</taxon>
    </lineage>
</organism>
<feature type="transmembrane region" description="Helical" evidence="7">
    <location>
        <begin position="919"/>
        <end position="939"/>
    </location>
</feature>
<dbReference type="InterPro" id="IPR004840">
    <property type="entry name" value="Amino_acid_permease_CS"/>
</dbReference>